<evidence type="ECO:0000256" key="3">
    <source>
        <dbReference type="ARBA" id="ARBA00013269"/>
    </source>
</evidence>
<dbReference type="GO" id="GO:0046872">
    <property type="term" value="F:metal ion binding"/>
    <property type="evidence" value="ECO:0007669"/>
    <property type="project" value="UniProtKB-KW"/>
</dbReference>
<evidence type="ECO:0000256" key="5">
    <source>
        <dbReference type="ARBA" id="ARBA00022679"/>
    </source>
</evidence>
<organism evidence="11">
    <name type="scientific">marine metagenome</name>
    <dbReference type="NCBI Taxonomy" id="408172"/>
    <lineage>
        <taxon>unclassified sequences</taxon>
        <taxon>metagenomes</taxon>
        <taxon>ecological metagenomes</taxon>
    </lineage>
</organism>
<sequence>MAIKHNHEQLIDVDTAVEKVLSNVNKLEFETKNTLQALNHVCFENVIADIDIPPVNNSSMDGYAVKSNDVKGASLDKPVDLSVIGTISAGQIPDVEVVGNSAVKIMTGASIPQGANAVIPFEDIVTTKNEGIRVFAPVDHWNNIRDAGEDIKRGNVLIQKDKLISAADIGVMASQGLSKIKVVKKPVVAILATGNELMLTGEVLEKGKIYDSNSPAIAAAVIEAGGLPKLLGIAKDNHDSLNEKIDLALSCDLIITSAGVSKGDYDIVKDFINNQGEIQFWSVKMRPAKPIAFGWINTNNETRIPIIGLPGNPVSAMIAFEKFGRPAILKMRGIDDYSRFVIEAILDDPIDNHDGRRVYARGIVKKTEKDYHVSLTGSQQSNL</sequence>
<comment type="cofactor">
    <cofactor evidence="1">
        <name>Mg(2+)</name>
        <dbReference type="ChEBI" id="CHEBI:18420"/>
    </cofactor>
</comment>
<dbReference type="Gene3D" id="2.170.190.11">
    <property type="entry name" value="Molybdopterin biosynthesis moea protein, domain 3"/>
    <property type="match status" value="1"/>
</dbReference>
<evidence type="ECO:0000256" key="4">
    <source>
        <dbReference type="ARBA" id="ARBA00022505"/>
    </source>
</evidence>
<dbReference type="NCBIfam" id="NF045515">
    <property type="entry name" value="Glp_gephyrin"/>
    <property type="match status" value="1"/>
</dbReference>
<dbReference type="SUPFAM" id="SSF53218">
    <property type="entry name" value="Molybdenum cofactor biosynthesis proteins"/>
    <property type="match status" value="1"/>
</dbReference>
<evidence type="ECO:0000256" key="2">
    <source>
        <dbReference type="ARBA" id="ARBA00005046"/>
    </source>
</evidence>
<evidence type="ECO:0000256" key="6">
    <source>
        <dbReference type="ARBA" id="ARBA00022723"/>
    </source>
</evidence>
<keyword evidence="4" id="KW-0500">Molybdenum</keyword>
<dbReference type="CDD" id="cd00887">
    <property type="entry name" value="MoeA"/>
    <property type="match status" value="1"/>
</dbReference>
<accession>A0A382KHH1</accession>
<dbReference type="InterPro" id="IPR005110">
    <property type="entry name" value="MoeA_linker/N"/>
</dbReference>
<reference evidence="11" key="1">
    <citation type="submission" date="2018-05" db="EMBL/GenBank/DDBJ databases">
        <authorList>
            <person name="Lanie J.A."/>
            <person name="Ng W.-L."/>
            <person name="Kazmierczak K.M."/>
            <person name="Andrzejewski T.M."/>
            <person name="Davidsen T.M."/>
            <person name="Wayne K.J."/>
            <person name="Tettelin H."/>
            <person name="Glass J.I."/>
            <person name="Rusch D."/>
            <person name="Podicherti R."/>
            <person name="Tsui H.-C.T."/>
            <person name="Winkler M.E."/>
        </authorList>
    </citation>
    <scope>NUCLEOTIDE SEQUENCE</scope>
</reference>
<dbReference type="GO" id="GO:0061599">
    <property type="term" value="F:molybdopterin molybdotransferase activity"/>
    <property type="evidence" value="ECO:0007669"/>
    <property type="project" value="UniProtKB-EC"/>
</dbReference>
<dbReference type="Pfam" id="PF03453">
    <property type="entry name" value="MoeA_N"/>
    <property type="match status" value="1"/>
</dbReference>
<evidence type="ECO:0000256" key="1">
    <source>
        <dbReference type="ARBA" id="ARBA00001946"/>
    </source>
</evidence>
<evidence type="ECO:0000313" key="11">
    <source>
        <dbReference type="EMBL" id="SVC23679.1"/>
    </source>
</evidence>
<keyword evidence="7" id="KW-0460">Magnesium</keyword>
<dbReference type="InterPro" id="IPR036135">
    <property type="entry name" value="MoeA_linker/N_sf"/>
</dbReference>
<name>A0A382KHH1_9ZZZZ</name>
<dbReference type="AlphaFoldDB" id="A0A382KHH1"/>
<dbReference type="InterPro" id="IPR038987">
    <property type="entry name" value="MoeA-like"/>
</dbReference>
<dbReference type="SMART" id="SM00852">
    <property type="entry name" value="MoCF_biosynth"/>
    <property type="match status" value="1"/>
</dbReference>
<dbReference type="Gene3D" id="3.40.980.10">
    <property type="entry name" value="MoaB/Mog-like domain"/>
    <property type="match status" value="1"/>
</dbReference>
<dbReference type="EMBL" id="UINC01080598">
    <property type="protein sequence ID" value="SVC23679.1"/>
    <property type="molecule type" value="Genomic_DNA"/>
</dbReference>
<dbReference type="GO" id="GO:0006777">
    <property type="term" value="P:Mo-molybdopterin cofactor biosynthetic process"/>
    <property type="evidence" value="ECO:0007669"/>
    <property type="project" value="UniProtKB-KW"/>
</dbReference>
<comment type="pathway">
    <text evidence="2">Cofactor biosynthesis; molybdopterin biosynthesis.</text>
</comment>
<evidence type="ECO:0000256" key="8">
    <source>
        <dbReference type="ARBA" id="ARBA00023150"/>
    </source>
</evidence>
<comment type="catalytic activity">
    <reaction evidence="9">
        <text>adenylyl-molybdopterin + molybdate = Mo-molybdopterin + AMP + H(+)</text>
        <dbReference type="Rhea" id="RHEA:35047"/>
        <dbReference type="ChEBI" id="CHEBI:15378"/>
        <dbReference type="ChEBI" id="CHEBI:36264"/>
        <dbReference type="ChEBI" id="CHEBI:62727"/>
        <dbReference type="ChEBI" id="CHEBI:71302"/>
        <dbReference type="ChEBI" id="CHEBI:456215"/>
        <dbReference type="EC" id="2.10.1.1"/>
    </reaction>
</comment>
<dbReference type="InterPro" id="IPR001453">
    <property type="entry name" value="MoaB/Mog_dom"/>
</dbReference>
<dbReference type="InterPro" id="IPR036425">
    <property type="entry name" value="MoaB/Mog-like_dom_sf"/>
</dbReference>
<dbReference type="NCBIfam" id="TIGR00177">
    <property type="entry name" value="molyb_syn"/>
    <property type="match status" value="1"/>
</dbReference>
<dbReference type="InterPro" id="IPR036688">
    <property type="entry name" value="MoeA_C_domain_IV_sf"/>
</dbReference>
<keyword evidence="8" id="KW-0501">Molybdenum cofactor biosynthesis</keyword>
<dbReference type="FunFam" id="3.40.980.10:FF:000004">
    <property type="entry name" value="Molybdopterin molybdenumtransferase"/>
    <property type="match status" value="1"/>
</dbReference>
<evidence type="ECO:0000259" key="10">
    <source>
        <dbReference type="SMART" id="SM00852"/>
    </source>
</evidence>
<dbReference type="GO" id="GO:0005829">
    <property type="term" value="C:cytosol"/>
    <property type="evidence" value="ECO:0007669"/>
    <property type="project" value="TreeGrafter"/>
</dbReference>
<dbReference type="EC" id="2.10.1.1" evidence="3"/>
<dbReference type="FunFam" id="2.170.190.11:FF:000001">
    <property type="entry name" value="Molybdopterin molybdenumtransferase"/>
    <property type="match status" value="1"/>
</dbReference>
<gene>
    <name evidence="11" type="ORF">METZ01_LOCUS276533</name>
</gene>
<dbReference type="SUPFAM" id="SSF63882">
    <property type="entry name" value="MoeA N-terminal region -like"/>
    <property type="match status" value="1"/>
</dbReference>
<evidence type="ECO:0000256" key="7">
    <source>
        <dbReference type="ARBA" id="ARBA00022842"/>
    </source>
</evidence>
<feature type="non-terminal residue" evidence="11">
    <location>
        <position position="383"/>
    </location>
</feature>
<dbReference type="Gene3D" id="3.90.105.10">
    <property type="entry name" value="Molybdopterin biosynthesis moea protein, domain 2"/>
    <property type="match status" value="1"/>
</dbReference>
<protein>
    <recommendedName>
        <fullName evidence="3">molybdopterin molybdotransferase</fullName>
        <ecNumber evidence="3">2.10.1.1</ecNumber>
    </recommendedName>
</protein>
<dbReference type="Gene3D" id="2.40.340.10">
    <property type="entry name" value="MoeA, C-terminal, domain IV"/>
    <property type="match status" value="1"/>
</dbReference>
<evidence type="ECO:0000256" key="9">
    <source>
        <dbReference type="ARBA" id="ARBA00047317"/>
    </source>
</evidence>
<dbReference type="PANTHER" id="PTHR10192:SF5">
    <property type="entry name" value="GEPHYRIN"/>
    <property type="match status" value="1"/>
</dbReference>
<keyword evidence="5" id="KW-0808">Transferase</keyword>
<keyword evidence="6" id="KW-0479">Metal-binding</keyword>
<feature type="domain" description="MoaB/Mog" evidence="10">
    <location>
        <begin position="189"/>
        <end position="330"/>
    </location>
</feature>
<dbReference type="PANTHER" id="PTHR10192">
    <property type="entry name" value="MOLYBDOPTERIN BIOSYNTHESIS PROTEIN"/>
    <property type="match status" value="1"/>
</dbReference>
<proteinExistence type="predicted"/>
<dbReference type="Pfam" id="PF00994">
    <property type="entry name" value="MoCF_biosynth"/>
    <property type="match status" value="1"/>
</dbReference>